<dbReference type="GO" id="GO:0030170">
    <property type="term" value="F:pyridoxal phosphate binding"/>
    <property type="evidence" value="ECO:0007669"/>
    <property type="project" value="TreeGrafter"/>
</dbReference>
<dbReference type="GO" id="GO:0005960">
    <property type="term" value="C:glycine cleavage complex"/>
    <property type="evidence" value="ECO:0007669"/>
    <property type="project" value="TreeGrafter"/>
</dbReference>
<organism evidence="12 13">
    <name type="scientific">Flagellimonas nanhaiensis</name>
    <dbReference type="NCBI Taxonomy" id="2292706"/>
    <lineage>
        <taxon>Bacteria</taxon>
        <taxon>Pseudomonadati</taxon>
        <taxon>Bacteroidota</taxon>
        <taxon>Flavobacteriia</taxon>
        <taxon>Flavobacteriales</taxon>
        <taxon>Flavobacteriaceae</taxon>
        <taxon>Flagellimonas</taxon>
    </lineage>
</organism>
<dbReference type="Gene3D" id="3.40.640.10">
    <property type="entry name" value="Type I PLP-dependent aspartate aminotransferase-like (Major domain)"/>
    <property type="match status" value="2"/>
</dbReference>
<comment type="caution">
    <text evidence="12">The sequence shown here is derived from an EMBL/GenBank/DDBJ whole genome shotgun (WGS) entry which is preliminary data.</text>
</comment>
<dbReference type="InterPro" id="IPR003437">
    <property type="entry name" value="GcvP"/>
</dbReference>
<dbReference type="GO" id="GO:0004375">
    <property type="term" value="F:glycine dehydrogenase (decarboxylating) activity"/>
    <property type="evidence" value="ECO:0007669"/>
    <property type="project" value="UniProtKB-EC"/>
</dbReference>
<dbReference type="InterPro" id="IPR015421">
    <property type="entry name" value="PyrdxlP-dep_Trfase_major"/>
</dbReference>
<dbReference type="GO" id="GO:0019464">
    <property type="term" value="P:glycine decarboxylation via glycine cleavage system"/>
    <property type="evidence" value="ECO:0007669"/>
    <property type="project" value="UniProtKB-UniRule"/>
</dbReference>
<keyword evidence="13" id="KW-1185">Reference proteome</keyword>
<evidence type="ECO:0000256" key="8">
    <source>
        <dbReference type="HAMAP-Rule" id="MF_00711"/>
    </source>
</evidence>
<dbReference type="FunFam" id="3.40.640.10:FF:000007">
    <property type="entry name" value="glycine dehydrogenase (Decarboxylating), mitochondrial"/>
    <property type="match status" value="1"/>
</dbReference>
<comment type="catalytic activity">
    <reaction evidence="7 8">
        <text>N(6)-[(R)-lipoyl]-L-lysyl-[glycine-cleavage complex H protein] + glycine + H(+) = N(6)-[(R)-S(8)-aminomethyldihydrolipoyl]-L-lysyl-[glycine-cleavage complex H protein] + CO2</text>
        <dbReference type="Rhea" id="RHEA:24304"/>
        <dbReference type="Rhea" id="RHEA-COMP:10494"/>
        <dbReference type="Rhea" id="RHEA-COMP:10495"/>
        <dbReference type="ChEBI" id="CHEBI:15378"/>
        <dbReference type="ChEBI" id="CHEBI:16526"/>
        <dbReference type="ChEBI" id="CHEBI:57305"/>
        <dbReference type="ChEBI" id="CHEBI:83099"/>
        <dbReference type="ChEBI" id="CHEBI:83143"/>
        <dbReference type="EC" id="1.4.4.2"/>
    </reaction>
</comment>
<comment type="function">
    <text evidence="2 8">The glycine cleavage system catalyzes the degradation of glycine. The P protein binds the alpha-amino group of glycine through its pyridoxal phosphate cofactor; CO(2) is released and the remaining methylamine moiety is then transferred to the lipoamide cofactor of the H protein.</text>
</comment>
<dbReference type="Pfam" id="PF21478">
    <property type="entry name" value="GcvP2_C"/>
    <property type="match status" value="1"/>
</dbReference>
<evidence type="ECO:0000259" key="10">
    <source>
        <dbReference type="Pfam" id="PF02347"/>
    </source>
</evidence>
<evidence type="ECO:0000313" key="13">
    <source>
        <dbReference type="Proteomes" id="UP000261828"/>
    </source>
</evidence>
<evidence type="ECO:0000256" key="1">
    <source>
        <dbReference type="ARBA" id="ARBA00001933"/>
    </source>
</evidence>
<dbReference type="AlphaFoldDB" id="A0A371JS67"/>
<name>A0A371JS67_9FLAO</name>
<dbReference type="SUPFAM" id="SSF53383">
    <property type="entry name" value="PLP-dependent transferases"/>
    <property type="match status" value="2"/>
</dbReference>
<dbReference type="GO" id="GO:0005829">
    <property type="term" value="C:cytosol"/>
    <property type="evidence" value="ECO:0007669"/>
    <property type="project" value="TreeGrafter"/>
</dbReference>
<evidence type="ECO:0000256" key="6">
    <source>
        <dbReference type="ARBA" id="ARBA00023002"/>
    </source>
</evidence>
<evidence type="ECO:0000256" key="5">
    <source>
        <dbReference type="ARBA" id="ARBA00022898"/>
    </source>
</evidence>
<keyword evidence="5 8" id="KW-0663">Pyridoxal phosphate</keyword>
<sequence>MNTEMFAARHIGITEKDLPKMLETIGTDTMDQLIHETIPDDIRLKKPLNLPEGISEHEFLSHVHELSKKNKVFKTYIGLGYHESLTPSVIKRNILENPGWYTAYTPYQAEIAQGRLEALLNFQTMVSDLTGMEIANASLLDESTAAAEAMTMLFDIRSRQQKKEGAVKFFVSEEILPQTLSLLQTRSEPLGIELVVGNHETFDFSEGFYGAMLQYPGKYGQVHDYANFVKTAKTHEIKVAVAADILSLALLTSPGEWGVDVVVGTTQRFGIPLGYGGPHAAFFATKNDYKRNIPGRIIGLTKDTDGNPALRMALQTREQHIKRDKATSNICTAQVLLAVMAGMYAVYHGPEGLKYIANKVHTHTRMLTKGLEGLGLEQLNSSYFDTILVRVKNVEKLKEIAVQNSINLNYVDADTVSISLNEAVSESDVKVLMYCFMKSLDIKNDISFAAEIDEVISGPSQRKTPFLEHEVFNSYHSETELMRYIKKLERKDLALNHSMISLGSCTMKLNAASEMLPLSWSNWGNIHPFVPLDQVEGYQDMLKSLESQLNEITGFAATSLQPNSGAQGEYAGLMTIRAYHESRGEGHRNICIIPASAHGTNPASAVMAGMKVVVTKTDDNGNIDVDDLKEKVELHSSNLAALMVTYPSTHGVFESSIIHITQLIHEHGGQVYMDGANMNAQVGLTNPATIGADVCHLNLHKTFAIPHGGGGPGVGPICVAEQLKPFLPTNPVIETGGEKAITAISAAPWGSSLVCLISYGYIKMLGAEGLTNSTKVAILNANYIKDRLKGSFDVLYTGERGRAAHEMIVDCRPFKTNGIEVVDIAKRLMDYGFHAPTVSFPVAGTLMIEPTESESLAELDRFCDAMIAIRAEIDETSSEDSNNVLKNAPHTLEMVTNDSWNFPYSRQKAAFPLSYVAENKFWPTVRRTDEAFGDRNLICTCTPIEAYMEA</sequence>
<dbReference type="EMBL" id="QTJX01000001">
    <property type="protein sequence ID" value="RDY60650.1"/>
    <property type="molecule type" value="Genomic_DNA"/>
</dbReference>
<dbReference type="InterPro" id="IPR015424">
    <property type="entry name" value="PyrdxlP-dep_Trfase"/>
</dbReference>
<dbReference type="HAMAP" id="MF_00711">
    <property type="entry name" value="GcvP"/>
    <property type="match status" value="1"/>
</dbReference>
<dbReference type="NCBIfam" id="NF003346">
    <property type="entry name" value="PRK04366.1"/>
    <property type="match status" value="1"/>
</dbReference>
<evidence type="ECO:0000256" key="9">
    <source>
        <dbReference type="PIRSR" id="PIRSR603437-50"/>
    </source>
</evidence>
<dbReference type="Gene3D" id="3.90.1150.10">
    <property type="entry name" value="Aspartate Aminotransferase, domain 1"/>
    <property type="match status" value="2"/>
</dbReference>
<dbReference type="EC" id="1.4.4.2" evidence="8"/>
<evidence type="ECO:0000313" key="12">
    <source>
        <dbReference type="EMBL" id="RDY60650.1"/>
    </source>
</evidence>
<dbReference type="CDD" id="cd00613">
    <property type="entry name" value="GDC-P"/>
    <property type="match status" value="2"/>
</dbReference>
<accession>A0A371JS67</accession>
<evidence type="ECO:0000259" key="11">
    <source>
        <dbReference type="Pfam" id="PF21478"/>
    </source>
</evidence>
<feature type="domain" description="Glycine cleavage system P-protein N-terminal" evidence="10">
    <location>
        <begin position="472"/>
        <end position="728"/>
    </location>
</feature>
<feature type="modified residue" description="N6-(pyridoxal phosphate)lysine" evidence="8 9">
    <location>
        <position position="701"/>
    </location>
</feature>
<dbReference type="InterPro" id="IPR049315">
    <property type="entry name" value="GDC-P_N"/>
</dbReference>
<evidence type="ECO:0000256" key="3">
    <source>
        <dbReference type="ARBA" id="ARBA00010756"/>
    </source>
</evidence>
<protein>
    <recommendedName>
        <fullName evidence="8">Glycine dehydrogenase (decarboxylating)</fullName>
        <ecNumber evidence="8">1.4.4.2</ecNumber>
    </recommendedName>
    <alternativeName>
        <fullName evidence="8">Glycine cleavage system P-protein</fullName>
    </alternativeName>
    <alternativeName>
        <fullName evidence="8">Glycine decarboxylase</fullName>
    </alternativeName>
    <alternativeName>
        <fullName evidence="8">Glycine dehydrogenase (aminomethyl-transferring)</fullName>
    </alternativeName>
</protein>
<dbReference type="PANTHER" id="PTHR11773:SF1">
    <property type="entry name" value="GLYCINE DEHYDROGENASE (DECARBOXYLATING), MITOCHONDRIAL"/>
    <property type="match status" value="1"/>
</dbReference>
<evidence type="ECO:0000256" key="7">
    <source>
        <dbReference type="ARBA" id="ARBA00049026"/>
    </source>
</evidence>
<comment type="subunit">
    <text evidence="4 8">The glycine cleavage system is composed of four proteins: P, T, L and H.</text>
</comment>
<keyword evidence="6 8" id="KW-0560">Oxidoreductase</keyword>
<gene>
    <name evidence="8 12" type="primary">gcvP</name>
    <name evidence="12" type="ORF">DX873_00265</name>
</gene>
<proteinExistence type="inferred from homology"/>
<dbReference type="OrthoDB" id="9801272at2"/>
<evidence type="ECO:0000256" key="4">
    <source>
        <dbReference type="ARBA" id="ARBA00011690"/>
    </source>
</evidence>
<dbReference type="InterPro" id="IPR020581">
    <property type="entry name" value="GDC_P"/>
</dbReference>
<dbReference type="NCBIfam" id="TIGR00461">
    <property type="entry name" value="gcvP"/>
    <property type="match status" value="1"/>
</dbReference>
<comment type="similarity">
    <text evidence="3 8">Belongs to the GcvP family.</text>
</comment>
<feature type="domain" description="Glycine dehydrogenase C-terminal" evidence="11">
    <location>
        <begin position="773"/>
        <end position="890"/>
    </location>
</feature>
<dbReference type="Pfam" id="PF02347">
    <property type="entry name" value="GDC-P"/>
    <property type="match status" value="2"/>
</dbReference>
<comment type="cofactor">
    <cofactor evidence="1 8 9">
        <name>pyridoxal 5'-phosphate</name>
        <dbReference type="ChEBI" id="CHEBI:597326"/>
    </cofactor>
</comment>
<dbReference type="Proteomes" id="UP000261828">
    <property type="component" value="Unassembled WGS sequence"/>
</dbReference>
<reference evidence="12 13" key="1">
    <citation type="submission" date="2018-08" db="EMBL/GenBank/DDBJ databases">
        <title>Muricauda nanhaiensis sp. nov., isolated from seawater of the South China Sea.</title>
        <authorList>
            <person name="Dang Y."/>
        </authorList>
    </citation>
    <scope>NUCLEOTIDE SEQUENCE [LARGE SCALE GENOMIC DNA]</scope>
    <source>
        <strain evidence="12 13">SM1704</strain>
    </source>
</reference>
<dbReference type="InterPro" id="IPR015422">
    <property type="entry name" value="PyrdxlP-dep_Trfase_small"/>
</dbReference>
<dbReference type="FunFam" id="3.40.640.10:FF:000005">
    <property type="entry name" value="Glycine dehydrogenase (decarboxylating), mitochondrial"/>
    <property type="match status" value="1"/>
</dbReference>
<dbReference type="GO" id="GO:0016594">
    <property type="term" value="F:glycine binding"/>
    <property type="evidence" value="ECO:0007669"/>
    <property type="project" value="TreeGrafter"/>
</dbReference>
<dbReference type="PANTHER" id="PTHR11773">
    <property type="entry name" value="GLYCINE DEHYDROGENASE, DECARBOXYLATING"/>
    <property type="match status" value="1"/>
</dbReference>
<dbReference type="RefSeq" id="WP_116182538.1">
    <property type="nucleotide sequence ID" value="NZ_QTJX01000001.1"/>
</dbReference>
<dbReference type="InterPro" id="IPR049316">
    <property type="entry name" value="GDC-P_C"/>
</dbReference>
<evidence type="ECO:0000256" key="2">
    <source>
        <dbReference type="ARBA" id="ARBA00003788"/>
    </source>
</evidence>
<feature type="domain" description="Glycine cleavage system P-protein N-terminal" evidence="10">
    <location>
        <begin position="9"/>
        <end position="436"/>
    </location>
</feature>